<name>A0AAV9TVX8_9PEZI</name>
<feature type="signal peptide" evidence="2">
    <location>
        <begin position="1"/>
        <end position="26"/>
    </location>
</feature>
<dbReference type="AlphaFoldDB" id="A0AAV9TVX8"/>
<dbReference type="PROSITE" id="PS51257">
    <property type="entry name" value="PROKAR_LIPOPROTEIN"/>
    <property type="match status" value="1"/>
</dbReference>
<comment type="caution">
    <text evidence="3">The sequence shown here is derived from an EMBL/GenBank/DDBJ whole genome shotgun (WGS) entry which is preliminary data.</text>
</comment>
<evidence type="ECO:0000313" key="3">
    <source>
        <dbReference type="EMBL" id="KAK6329710.1"/>
    </source>
</evidence>
<feature type="region of interest" description="Disordered" evidence="1">
    <location>
        <begin position="227"/>
        <end position="251"/>
    </location>
</feature>
<feature type="region of interest" description="Disordered" evidence="1">
    <location>
        <begin position="59"/>
        <end position="194"/>
    </location>
</feature>
<gene>
    <name evidence="3" type="ORF">TWF696_003577</name>
</gene>
<feature type="compositionally biased region" description="Polar residues" evidence="1">
    <location>
        <begin position="177"/>
        <end position="194"/>
    </location>
</feature>
<keyword evidence="2" id="KW-0732">Signal</keyword>
<feature type="chain" id="PRO_5043575305" evidence="2">
    <location>
        <begin position="27"/>
        <end position="275"/>
    </location>
</feature>
<dbReference type="Proteomes" id="UP001375240">
    <property type="component" value="Unassembled WGS sequence"/>
</dbReference>
<keyword evidence="4" id="KW-1185">Reference proteome</keyword>
<evidence type="ECO:0000313" key="4">
    <source>
        <dbReference type="Proteomes" id="UP001375240"/>
    </source>
</evidence>
<protein>
    <submittedName>
        <fullName evidence="3">Uncharacterized protein</fullName>
    </submittedName>
</protein>
<feature type="compositionally biased region" description="Polar residues" evidence="1">
    <location>
        <begin position="230"/>
        <end position="248"/>
    </location>
</feature>
<organism evidence="3 4">
    <name type="scientific">Orbilia brochopaga</name>
    <dbReference type="NCBI Taxonomy" id="3140254"/>
    <lineage>
        <taxon>Eukaryota</taxon>
        <taxon>Fungi</taxon>
        <taxon>Dikarya</taxon>
        <taxon>Ascomycota</taxon>
        <taxon>Pezizomycotina</taxon>
        <taxon>Orbiliomycetes</taxon>
        <taxon>Orbiliales</taxon>
        <taxon>Orbiliaceae</taxon>
        <taxon>Orbilia</taxon>
    </lineage>
</organism>
<feature type="compositionally biased region" description="Low complexity" evidence="1">
    <location>
        <begin position="67"/>
        <end position="170"/>
    </location>
</feature>
<reference evidence="3 4" key="1">
    <citation type="submission" date="2019-10" db="EMBL/GenBank/DDBJ databases">
        <authorList>
            <person name="Palmer J.M."/>
        </authorList>
    </citation>
    <scope>NUCLEOTIDE SEQUENCE [LARGE SCALE GENOMIC DNA]</scope>
    <source>
        <strain evidence="3 4">TWF696</strain>
    </source>
</reference>
<dbReference type="EMBL" id="JAVHNQ010000019">
    <property type="protein sequence ID" value="KAK6329710.1"/>
    <property type="molecule type" value="Genomic_DNA"/>
</dbReference>
<proteinExistence type="predicted"/>
<evidence type="ECO:0000256" key="2">
    <source>
        <dbReference type="SAM" id="SignalP"/>
    </source>
</evidence>
<evidence type="ECO:0000256" key="1">
    <source>
        <dbReference type="SAM" id="MobiDB-lite"/>
    </source>
</evidence>
<accession>A0AAV9TVX8</accession>
<sequence length="275" mass="27781">MLRSRSILSALLFALFACSLVHASAAADNVGYNALERLKAQKRSEHQADQLRNALKLLERQDPPADVPSNSSVTSSPDTTSAPPATTLSSETTSLEPPSSTDDTSSAPPSSSAAQTSSEASQPPATSSSKAPSSASETVASRTTESSAEATSSEGRSSSNSSPPRTTSTPDAADSTELPSSFTTVRTSLDTTGDSTYTIPISTSTFTLPNGKVGTATQFLVVVPTKDASDAQSPNQADGASGSASLHSNPAAPMRTAGPMVAVMAVLGCVGAAAL</sequence>